<evidence type="ECO:0000313" key="2">
    <source>
        <dbReference type="EMBL" id="ABQ25822.1"/>
    </source>
</evidence>
<dbReference type="InterPro" id="IPR018550">
    <property type="entry name" value="Lipid-A_deacylase-rel"/>
</dbReference>
<keyword evidence="1" id="KW-0732">Signal</keyword>
<evidence type="ECO:0000256" key="1">
    <source>
        <dbReference type="SAM" id="SignalP"/>
    </source>
</evidence>
<organism evidence="2 3">
    <name type="scientific">Geotalea uraniireducens (strain Rf4)</name>
    <name type="common">Geobacter uraniireducens</name>
    <dbReference type="NCBI Taxonomy" id="351605"/>
    <lineage>
        <taxon>Bacteria</taxon>
        <taxon>Pseudomonadati</taxon>
        <taxon>Thermodesulfobacteriota</taxon>
        <taxon>Desulfuromonadia</taxon>
        <taxon>Geobacterales</taxon>
        <taxon>Geobacteraceae</taxon>
        <taxon>Geotalea</taxon>
    </lineage>
</organism>
<dbReference type="Proteomes" id="UP000006695">
    <property type="component" value="Chromosome"/>
</dbReference>
<evidence type="ECO:0000313" key="3">
    <source>
        <dbReference type="Proteomes" id="UP000006695"/>
    </source>
</evidence>
<dbReference type="EMBL" id="CP000698">
    <property type="protein sequence ID" value="ABQ25822.1"/>
    <property type="molecule type" value="Genomic_DNA"/>
</dbReference>
<evidence type="ECO:0008006" key="4">
    <source>
        <dbReference type="Google" id="ProtNLM"/>
    </source>
</evidence>
<dbReference type="Gene3D" id="2.40.160.20">
    <property type="match status" value="1"/>
</dbReference>
<gene>
    <name evidence="2" type="ordered locus">Gura_1627</name>
</gene>
<dbReference type="STRING" id="351605.Gura_1627"/>
<dbReference type="Pfam" id="PF09411">
    <property type="entry name" value="PagL"/>
    <property type="match status" value="1"/>
</dbReference>
<protein>
    <recommendedName>
        <fullName evidence="4">Acyloxyacyl hydrolase</fullName>
    </recommendedName>
</protein>
<sequence>MRQTAVKLLTLISLIGIVCPSLCKAADAGWKDVGIRAGISAKEKHEFFHQYEVFTTYGLPWDWRAASGWGVALQINAAAGALHGGGETGFIGTLGPGIVLDKAGKGLALDLGPNVCLMSQRTYGRQDFNGRFLFMAHVGLTYRFDSGPGVGYRFQHMSNGGIYGGGNPGLDLHMVGLSWNF</sequence>
<dbReference type="OrthoDB" id="5395501at2"/>
<accession>A5GEG7</accession>
<name>A5GEG7_GEOUR</name>
<dbReference type="HOGENOM" id="CLU_1480047_0_0_7"/>
<dbReference type="RefSeq" id="WP_011938529.1">
    <property type="nucleotide sequence ID" value="NC_009483.1"/>
</dbReference>
<dbReference type="AlphaFoldDB" id="A5GEG7"/>
<feature type="signal peptide" evidence="1">
    <location>
        <begin position="1"/>
        <end position="25"/>
    </location>
</feature>
<keyword evidence="3" id="KW-1185">Reference proteome</keyword>
<feature type="chain" id="PRO_5002683449" description="Acyloxyacyl hydrolase" evidence="1">
    <location>
        <begin position="26"/>
        <end position="181"/>
    </location>
</feature>
<reference evidence="2 3" key="1">
    <citation type="submission" date="2007-05" db="EMBL/GenBank/DDBJ databases">
        <title>Complete sequence of Geobacter uraniireducens Rf4.</title>
        <authorList>
            <consortium name="US DOE Joint Genome Institute"/>
            <person name="Copeland A."/>
            <person name="Lucas S."/>
            <person name="Lapidus A."/>
            <person name="Barry K."/>
            <person name="Detter J.C."/>
            <person name="Glavina del Rio T."/>
            <person name="Hammon N."/>
            <person name="Israni S."/>
            <person name="Dalin E."/>
            <person name="Tice H."/>
            <person name="Pitluck S."/>
            <person name="Chertkov O."/>
            <person name="Brettin T."/>
            <person name="Bruce D."/>
            <person name="Han C."/>
            <person name="Schmutz J."/>
            <person name="Larimer F."/>
            <person name="Land M."/>
            <person name="Hauser L."/>
            <person name="Kyrpides N."/>
            <person name="Mikhailova N."/>
            <person name="Shelobolina E."/>
            <person name="Aklujkar M."/>
            <person name="Lovley D."/>
            <person name="Richardson P."/>
        </authorList>
    </citation>
    <scope>NUCLEOTIDE SEQUENCE [LARGE SCALE GENOMIC DNA]</scope>
    <source>
        <strain evidence="2 3">Rf4</strain>
    </source>
</reference>
<dbReference type="KEGG" id="gur:Gura_1627"/>
<proteinExistence type="predicted"/>